<dbReference type="Proteomes" id="UP001519293">
    <property type="component" value="Unassembled WGS sequence"/>
</dbReference>
<dbReference type="RefSeq" id="WP_066393127.1">
    <property type="nucleotide sequence ID" value="NZ_JAGIKZ010000002.1"/>
</dbReference>
<keyword evidence="1" id="KW-1133">Transmembrane helix</keyword>
<protein>
    <submittedName>
        <fullName evidence="2">Uncharacterized protein (DUF58 family)</fullName>
    </submittedName>
</protein>
<reference evidence="2 3" key="1">
    <citation type="submission" date="2021-03" db="EMBL/GenBank/DDBJ databases">
        <title>Genomic Encyclopedia of Type Strains, Phase IV (KMG-IV): sequencing the most valuable type-strain genomes for metagenomic binning, comparative biology and taxonomic classification.</title>
        <authorList>
            <person name="Goeker M."/>
        </authorList>
    </citation>
    <scope>NUCLEOTIDE SEQUENCE [LARGE SCALE GENOMIC DNA]</scope>
    <source>
        <strain evidence="2 3">DSM 26675</strain>
    </source>
</reference>
<comment type="caution">
    <text evidence="2">The sequence shown here is derived from an EMBL/GenBank/DDBJ whole genome shotgun (WGS) entry which is preliminary data.</text>
</comment>
<feature type="transmembrane region" description="Helical" evidence="1">
    <location>
        <begin position="12"/>
        <end position="30"/>
    </location>
</feature>
<dbReference type="EMBL" id="JAGIKZ010000002">
    <property type="protein sequence ID" value="MBP2239932.1"/>
    <property type="molecule type" value="Genomic_DNA"/>
</dbReference>
<sequence>MEWKKYSIEDQYLSLTAALALFLFFASMYFQSLVIFFAAVFLLVFILANSLYLKYIGERLYFENKWQREKFFPNEKGEWILPFVNKGLPIMKGELRVYFDDIVTPLDEFGVKRTSQYEFSIPLSLNYNESNIVKIPYTTRKRGLAKIRRIEWHIPHFFGIGETVLEYKGLVMQEALIYPMPAPVKNVRSFLSERLGESLVSHSLYEDYLSPSGTRDYVYSDSFNRINWKASAVMQKLQTKLYDRVQETGWNLSLNIADRHAITNHLELLLSCAAELAYYSTKHNIPFSFCMNIRIAGSIPFYFIPAGTGKEQLQKVLEALAIVDQHSSVLPYEKMLAFYHRHLPVQPYFIHGGKSTVKTEDVFQAISKKGATLIELQLHENEAVLVHKQSVKKEVVGT</sequence>
<evidence type="ECO:0000256" key="1">
    <source>
        <dbReference type="SAM" id="Phobius"/>
    </source>
</evidence>
<organism evidence="2 3">
    <name type="scientific">Cytobacillus eiseniae</name>
    <dbReference type="NCBI Taxonomy" id="762947"/>
    <lineage>
        <taxon>Bacteria</taxon>
        <taxon>Bacillati</taxon>
        <taxon>Bacillota</taxon>
        <taxon>Bacilli</taxon>
        <taxon>Bacillales</taxon>
        <taxon>Bacillaceae</taxon>
        <taxon>Cytobacillus</taxon>
    </lineage>
</organism>
<keyword evidence="1" id="KW-0472">Membrane</keyword>
<evidence type="ECO:0000313" key="3">
    <source>
        <dbReference type="Proteomes" id="UP001519293"/>
    </source>
</evidence>
<gene>
    <name evidence="2" type="ORF">J2Z40_000485</name>
</gene>
<feature type="transmembrane region" description="Helical" evidence="1">
    <location>
        <begin position="36"/>
        <end position="55"/>
    </location>
</feature>
<evidence type="ECO:0000313" key="2">
    <source>
        <dbReference type="EMBL" id="MBP2239932.1"/>
    </source>
</evidence>
<keyword evidence="3" id="KW-1185">Reference proteome</keyword>
<name>A0ABS4RAL6_9BACI</name>
<proteinExistence type="predicted"/>
<keyword evidence="1" id="KW-0812">Transmembrane</keyword>
<dbReference type="PANTHER" id="PTHR34351">
    <property type="entry name" value="SLR1927 PROTEIN-RELATED"/>
    <property type="match status" value="1"/>
</dbReference>
<dbReference type="PANTHER" id="PTHR34351:SF2">
    <property type="entry name" value="DUF58 DOMAIN-CONTAINING PROTEIN"/>
    <property type="match status" value="1"/>
</dbReference>
<accession>A0ABS4RAL6</accession>